<proteinExistence type="predicted"/>
<feature type="region of interest" description="Disordered" evidence="1">
    <location>
        <begin position="396"/>
        <end position="431"/>
    </location>
</feature>
<organism evidence="3 4">
    <name type="scientific">Edaphobacter aggregans</name>
    <dbReference type="NCBI Taxonomy" id="570835"/>
    <lineage>
        <taxon>Bacteria</taxon>
        <taxon>Pseudomonadati</taxon>
        <taxon>Acidobacteriota</taxon>
        <taxon>Terriglobia</taxon>
        <taxon>Terriglobales</taxon>
        <taxon>Acidobacteriaceae</taxon>
        <taxon>Edaphobacter</taxon>
    </lineage>
</organism>
<name>A0A3R9QE38_9BACT</name>
<keyword evidence="4" id="KW-1185">Reference proteome</keyword>
<comment type="caution">
    <text evidence="3">The sequence shown here is derived from an EMBL/GenBank/DDBJ whole genome shotgun (WGS) entry which is preliminary data.</text>
</comment>
<dbReference type="InterPro" id="IPR014262">
    <property type="entry name" value="HAF_rpt"/>
</dbReference>
<sequence>MRIIKQLRSFWILWVATIVLASSSDAVAQTSYKVTDLGRGESENEACAMSVNDEGWTEIMTWNGDPAQNVNFIQATLLSGRALIGVDGFKFDLGTLGGKNSWMNWGEINDFGQIVGMSETAVPDPNGEDICGFNTHLTCRPFVWQLFYLSALPTLGGNNGQASAINSRGQIVGMAEDGTVDSSCSPDTINNRTQLPVMWENGRAHALPTPVGDPGGFANWINDHGQAVGNTGSCGGMSHAVSWENDTVTVLTDLGTGAGAIAYGNNNRGQIVGSVFVTPGGATRYGALWQNGVLTNLGTLPGDMSAIATGINDKGQVVGSTWDSSFNWSHAFIYQDGVMTDLNTLFLKGTNLRATMANKINERGQISGMGTVLSGPDIGKLHAFLATPVNESIGRSVADDEARRPGSNLPANVGSHHLPSFGPGQLQRFGR</sequence>
<evidence type="ECO:0000256" key="2">
    <source>
        <dbReference type="SAM" id="SignalP"/>
    </source>
</evidence>
<reference evidence="3 4" key="1">
    <citation type="submission" date="2018-12" db="EMBL/GenBank/DDBJ databases">
        <title>Sequencing of bacterial isolates from soil warming experiment in Harvard Forest, Massachusetts, USA.</title>
        <authorList>
            <person name="Deangelis K."/>
        </authorList>
    </citation>
    <scope>NUCLEOTIDE SEQUENCE [LARGE SCALE GENOMIC DNA]</scope>
    <source>
        <strain evidence="3 4">EB153</strain>
    </source>
</reference>
<evidence type="ECO:0000313" key="3">
    <source>
        <dbReference type="EMBL" id="RSL19115.1"/>
    </source>
</evidence>
<gene>
    <name evidence="3" type="ORF">EDE15_4747</name>
</gene>
<dbReference type="NCBIfam" id="TIGR02913">
    <property type="entry name" value="HAF_rpt"/>
    <property type="match status" value="1"/>
</dbReference>
<feature type="chain" id="PRO_5018551448" evidence="2">
    <location>
        <begin position="29"/>
        <end position="431"/>
    </location>
</feature>
<keyword evidence="2" id="KW-0732">Signal</keyword>
<dbReference type="AlphaFoldDB" id="A0A3R9QE38"/>
<evidence type="ECO:0000313" key="4">
    <source>
        <dbReference type="Proteomes" id="UP000269669"/>
    </source>
</evidence>
<evidence type="ECO:0000256" key="1">
    <source>
        <dbReference type="SAM" id="MobiDB-lite"/>
    </source>
</evidence>
<dbReference type="EMBL" id="RSDW01000001">
    <property type="protein sequence ID" value="RSL19115.1"/>
    <property type="molecule type" value="Genomic_DNA"/>
</dbReference>
<accession>A0A3R9QE38</accession>
<dbReference type="OrthoDB" id="111204at2"/>
<protein>
    <submittedName>
        <fullName evidence="3">Putative HAF family extracellular repeat protein</fullName>
    </submittedName>
</protein>
<dbReference type="RefSeq" id="WP_125487389.1">
    <property type="nucleotide sequence ID" value="NZ_RSDW01000001.1"/>
</dbReference>
<dbReference type="Proteomes" id="UP000269669">
    <property type="component" value="Unassembled WGS sequence"/>
</dbReference>
<feature type="signal peptide" evidence="2">
    <location>
        <begin position="1"/>
        <end position="28"/>
    </location>
</feature>